<dbReference type="FunFam" id="3.40.50.2020:FF:000001">
    <property type="entry name" value="Ribose-phosphate pyrophosphokinase"/>
    <property type="match status" value="1"/>
</dbReference>
<evidence type="ECO:0000256" key="10">
    <source>
        <dbReference type="ARBA" id="ARBA00049535"/>
    </source>
</evidence>
<dbReference type="Proteomes" id="UP000005615">
    <property type="component" value="Unassembled WGS sequence"/>
</dbReference>
<evidence type="ECO:0000259" key="14">
    <source>
        <dbReference type="Pfam" id="PF13793"/>
    </source>
</evidence>
<keyword evidence="7 13" id="KW-0418">Kinase</keyword>
<feature type="domain" description="Ribose-phosphate pyrophosphokinase N-terminal" evidence="14">
    <location>
        <begin position="1"/>
        <end position="118"/>
    </location>
</feature>
<name>F3L4I6_9GAMM</name>
<dbReference type="InterPro" id="IPR005946">
    <property type="entry name" value="Rib-P_diPkinase"/>
</dbReference>
<dbReference type="EC" id="2.7.6.1" evidence="13"/>
<dbReference type="SUPFAM" id="SSF53271">
    <property type="entry name" value="PRTase-like"/>
    <property type="match status" value="1"/>
</dbReference>
<dbReference type="InterPro" id="IPR000836">
    <property type="entry name" value="PRTase_dom"/>
</dbReference>
<dbReference type="GO" id="GO:0004749">
    <property type="term" value="F:ribose phosphate diphosphokinase activity"/>
    <property type="evidence" value="ECO:0007669"/>
    <property type="project" value="UniProtKB-UniRule"/>
</dbReference>
<dbReference type="GO" id="GO:0005737">
    <property type="term" value="C:cytoplasm"/>
    <property type="evidence" value="ECO:0007669"/>
    <property type="project" value="UniProtKB-SubCell"/>
</dbReference>
<dbReference type="GO" id="GO:0016301">
    <property type="term" value="F:kinase activity"/>
    <property type="evidence" value="ECO:0007669"/>
    <property type="project" value="UniProtKB-KW"/>
</dbReference>
<dbReference type="NCBIfam" id="NF002320">
    <property type="entry name" value="PRK01259.1"/>
    <property type="match status" value="1"/>
</dbReference>
<comment type="catalytic activity">
    <reaction evidence="10 13">
        <text>D-ribose 5-phosphate + ATP = 5-phospho-alpha-D-ribose 1-diphosphate + AMP + H(+)</text>
        <dbReference type="Rhea" id="RHEA:15609"/>
        <dbReference type="ChEBI" id="CHEBI:15378"/>
        <dbReference type="ChEBI" id="CHEBI:30616"/>
        <dbReference type="ChEBI" id="CHEBI:58017"/>
        <dbReference type="ChEBI" id="CHEBI:78346"/>
        <dbReference type="ChEBI" id="CHEBI:456215"/>
        <dbReference type="EC" id="2.7.6.1"/>
    </reaction>
</comment>
<feature type="binding site" evidence="13">
    <location>
        <begin position="34"/>
        <end position="36"/>
    </location>
    <ligand>
        <name>ATP</name>
        <dbReference type="ChEBI" id="CHEBI:30616"/>
    </ligand>
</feature>
<evidence type="ECO:0000256" key="1">
    <source>
        <dbReference type="ARBA" id="ARBA00004996"/>
    </source>
</evidence>
<dbReference type="InterPro" id="IPR029099">
    <property type="entry name" value="Pribosyltran_N"/>
</dbReference>
<dbReference type="eggNOG" id="COG0462">
    <property type="taxonomic scope" value="Bacteria"/>
</dbReference>
<feature type="active site" evidence="13">
    <location>
        <position position="191"/>
    </location>
</feature>
<dbReference type="CDD" id="cd06223">
    <property type="entry name" value="PRTases_typeI"/>
    <property type="match status" value="1"/>
</dbReference>
<dbReference type="HAMAP" id="MF_00583_B">
    <property type="entry name" value="RibP_PPkinase_B"/>
    <property type="match status" value="1"/>
</dbReference>
<keyword evidence="4 13" id="KW-0479">Metal-binding</keyword>
<sequence>MMVFAGNANLDLARKVASRLYLSLGNATVSSFSDGEIAVELNENVRGKDVFIVQPTCAPTNDNLMELVVMIDALRRASAARITAVVPYFGYARQDRRVRSARVPISAKVVADMIVNVGVDRVLTVDLHAEQIQGFFACPVDNIYASPVLNSDIVACGYKDLIVVSPDIGGVVRARAIAKQLGDADLAIIDKRRPQANEAQVMNLIGNVDGRTCLLVDDMVDTAGTLCKAADALKERGAVKVVAYCTHAVLSGKAIENLRNSSLDELIVTDTIPLTDEAKALGKIRQLTIADLLAESMRRVSNEESISALFE</sequence>
<dbReference type="Gene3D" id="3.40.50.2020">
    <property type="match status" value="2"/>
</dbReference>
<feature type="binding site" evidence="13">
    <location>
        <position position="167"/>
    </location>
    <ligand>
        <name>Mg(2+)</name>
        <dbReference type="ChEBI" id="CHEBI:18420"/>
    </ligand>
</feature>
<evidence type="ECO:0000313" key="15">
    <source>
        <dbReference type="EMBL" id="EGG28725.1"/>
    </source>
</evidence>
<evidence type="ECO:0000256" key="7">
    <source>
        <dbReference type="ARBA" id="ARBA00022777"/>
    </source>
</evidence>
<keyword evidence="16" id="KW-1185">Reference proteome</keyword>
<comment type="pathway">
    <text evidence="1 13">Metabolic intermediate biosynthesis; 5-phospho-alpha-D-ribose 1-diphosphate biosynthesis; 5-phospho-alpha-D-ribose 1-diphosphate from D-ribose 5-phosphate (route I): step 1/1.</text>
</comment>
<feature type="binding site" evidence="13">
    <location>
        <begin position="93"/>
        <end position="94"/>
    </location>
    <ligand>
        <name>ATP</name>
        <dbReference type="ChEBI" id="CHEBI:30616"/>
    </ligand>
</feature>
<evidence type="ECO:0000256" key="9">
    <source>
        <dbReference type="ARBA" id="ARBA00022842"/>
    </source>
</evidence>
<evidence type="ECO:0000256" key="12">
    <source>
        <dbReference type="ARBA" id="ARBA00061444"/>
    </source>
</evidence>
<dbReference type="FunFam" id="3.40.50.2020:FF:000005">
    <property type="entry name" value="Ribose-phosphate pyrophosphokinase 1"/>
    <property type="match status" value="1"/>
</dbReference>
<dbReference type="GO" id="GO:0006164">
    <property type="term" value="P:purine nucleotide biosynthetic process"/>
    <property type="evidence" value="ECO:0007669"/>
    <property type="project" value="TreeGrafter"/>
</dbReference>
<dbReference type="InterPro" id="IPR037515">
    <property type="entry name" value="Rib-P_diPkinase_bac"/>
</dbReference>
<evidence type="ECO:0000256" key="3">
    <source>
        <dbReference type="ARBA" id="ARBA00022679"/>
    </source>
</evidence>
<dbReference type="InterPro" id="IPR000842">
    <property type="entry name" value="PRib_PP_synth_CS"/>
</dbReference>
<evidence type="ECO:0000256" key="4">
    <source>
        <dbReference type="ARBA" id="ARBA00022723"/>
    </source>
</evidence>
<feature type="binding site" evidence="13">
    <location>
        <position position="128"/>
    </location>
    <ligand>
        <name>Mg(2+)</name>
        <dbReference type="ChEBI" id="CHEBI:18420"/>
    </ligand>
</feature>
<reference evidence="15 16" key="1">
    <citation type="journal article" date="2011" name="J. Bacteriol.">
        <title>Genome sequence of strain IMCC3088, a proteorhodopsin-containing marine bacterium belonging to the OM60/NOR5 clade.</title>
        <authorList>
            <person name="Jang Y."/>
            <person name="Oh H.M."/>
            <person name="Kang I."/>
            <person name="Lee K."/>
            <person name="Yang S.J."/>
            <person name="Cho J.C."/>
        </authorList>
    </citation>
    <scope>NUCLEOTIDE SEQUENCE [LARGE SCALE GENOMIC DNA]</scope>
    <source>
        <strain evidence="15 16">IMCC3088</strain>
    </source>
</reference>
<feature type="binding site" evidence="13">
    <location>
        <begin position="221"/>
        <end position="225"/>
    </location>
    <ligand>
        <name>D-ribose 5-phosphate</name>
        <dbReference type="ChEBI" id="CHEBI:78346"/>
    </ligand>
</feature>
<dbReference type="EMBL" id="AEIG01000085">
    <property type="protein sequence ID" value="EGG28725.1"/>
    <property type="molecule type" value="Genomic_DNA"/>
</dbReference>
<keyword evidence="6 13" id="KW-0547">Nucleotide-binding</keyword>
<keyword evidence="5 13" id="KW-0545">Nucleotide biosynthesis</keyword>
<protein>
    <recommendedName>
        <fullName evidence="13">Ribose-phosphate pyrophosphokinase</fullName>
        <shortName evidence="13">RPPK</shortName>
        <ecNumber evidence="13">2.7.6.1</ecNumber>
    </recommendedName>
    <alternativeName>
        <fullName evidence="13">5-phospho-D-ribosyl alpha-1-diphosphate synthase</fullName>
    </alternativeName>
    <alternativeName>
        <fullName evidence="13">Phosphoribosyl diphosphate synthase</fullName>
    </alternativeName>
    <alternativeName>
        <fullName evidence="13">Phosphoribosyl pyrophosphate synthase</fullName>
        <shortName evidence="13">P-Rib-PP synthase</shortName>
        <shortName evidence="13">PRPP synthase</shortName>
        <shortName evidence="13">PRPPase</shortName>
    </alternativeName>
</protein>
<dbReference type="PANTHER" id="PTHR10210">
    <property type="entry name" value="RIBOSE-PHOSPHATE DIPHOSPHOKINASE FAMILY MEMBER"/>
    <property type="match status" value="1"/>
</dbReference>
<dbReference type="GO" id="GO:0002189">
    <property type="term" value="C:ribose phosphate diphosphokinase complex"/>
    <property type="evidence" value="ECO:0007669"/>
    <property type="project" value="TreeGrafter"/>
</dbReference>
<dbReference type="AlphaFoldDB" id="F3L4I6"/>
<feature type="binding site" evidence="13">
    <location>
        <position position="217"/>
    </location>
    <ligand>
        <name>D-ribose 5-phosphate</name>
        <dbReference type="ChEBI" id="CHEBI:78346"/>
    </ligand>
</feature>
<dbReference type="GO" id="GO:0009156">
    <property type="term" value="P:ribonucleoside monophosphate biosynthetic process"/>
    <property type="evidence" value="ECO:0007669"/>
    <property type="project" value="InterPro"/>
</dbReference>
<evidence type="ECO:0000256" key="2">
    <source>
        <dbReference type="ARBA" id="ARBA00022490"/>
    </source>
</evidence>
<dbReference type="STRING" id="2518989.IMCC3088_2587"/>
<comment type="caution">
    <text evidence="15">The sequence shown here is derived from an EMBL/GenBank/DDBJ whole genome shotgun (WGS) entry which is preliminary data.</text>
</comment>
<dbReference type="Pfam" id="PF14572">
    <property type="entry name" value="Pribosyl_synth"/>
    <property type="match status" value="1"/>
</dbReference>
<evidence type="ECO:0000313" key="16">
    <source>
        <dbReference type="Proteomes" id="UP000005615"/>
    </source>
</evidence>
<dbReference type="SMART" id="SM01400">
    <property type="entry name" value="Pribosyltran_N"/>
    <property type="match status" value="1"/>
</dbReference>
<comment type="subunit">
    <text evidence="13">Homohexamer.</text>
</comment>
<feature type="binding site" evidence="13">
    <location>
        <position position="193"/>
    </location>
    <ligand>
        <name>D-ribose 5-phosphate</name>
        <dbReference type="ChEBI" id="CHEBI:78346"/>
    </ligand>
</feature>
<comment type="function">
    <text evidence="11 13">Involved in the biosynthesis of the central metabolite phospho-alpha-D-ribosyl-1-pyrophosphate (PRPP) via the transfer of pyrophosphoryl group from ATP to 1-hydroxyl of ribose-5-phosphate (Rib-5-P).</text>
</comment>
<organism evidence="15 16">
    <name type="scientific">Aequoribacter fuscus</name>
    <dbReference type="NCBI Taxonomy" id="2518989"/>
    <lineage>
        <taxon>Bacteria</taxon>
        <taxon>Pseudomonadati</taxon>
        <taxon>Pseudomonadota</taxon>
        <taxon>Gammaproteobacteria</taxon>
        <taxon>Cellvibrionales</taxon>
        <taxon>Halieaceae</taxon>
        <taxon>Aequoribacter</taxon>
    </lineage>
</organism>
<dbReference type="PANTHER" id="PTHR10210:SF41">
    <property type="entry name" value="RIBOSE-PHOSPHATE PYROPHOSPHOKINASE 1, CHLOROPLASTIC"/>
    <property type="match status" value="1"/>
</dbReference>
<evidence type="ECO:0000256" key="11">
    <source>
        <dbReference type="ARBA" id="ARBA00054914"/>
    </source>
</evidence>
<dbReference type="GO" id="GO:0000287">
    <property type="term" value="F:magnesium ion binding"/>
    <property type="evidence" value="ECO:0007669"/>
    <property type="project" value="UniProtKB-UniRule"/>
</dbReference>
<proteinExistence type="inferred from homology"/>
<comment type="subcellular location">
    <subcellularLocation>
        <location evidence="13">Cytoplasm</location>
    </subcellularLocation>
</comment>
<evidence type="ECO:0000256" key="8">
    <source>
        <dbReference type="ARBA" id="ARBA00022840"/>
    </source>
</evidence>
<dbReference type="UniPathway" id="UPA00087">
    <property type="reaction ID" value="UER00172"/>
</dbReference>
<dbReference type="InterPro" id="IPR029057">
    <property type="entry name" value="PRTase-like"/>
</dbReference>
<gene>
    <name evidence="13" type="primary">prs</name>
    <name evidence="15" type="ORF">IMCC3088_2587</name>
</gene>
<keyword evidence="2 13" id="KW-0963">Cytoplasm</keyword>
<dbReference type="GO" id="GO:0006015">
    <property type="term" value="P:5-phosphoribose 1-diphosphate biosynthetic process"/>
    <property type="evidence" value="ECO:0007669"/>
    <property type="project" value="UniProtKB-UniRule"/>
</dbReference>
<evidence type="ECO:0000256" key="6">
    <source>
        <dbReference type="ARBA" id="ARBA00022741"/>
    </source>
</evidence>
<dbReference type="Pfam" id="PF13793">
    <property type="entry name" value="Pribosyltran_N"/>
    <property type="match status" value="1"/>
</dbReference>
<dbReference type="PROSITE" id="PS00114">
    <property type="entry name" value="PRPP_SYNTHASE"/>
    <property type="match status" value="1"/>
</dbReference>
<keyword evidence="3 13" id="KW-0808">Transferase</keyword>
<evidence type="ECO:0000256" key="5">
    <source>
        <dbReference type="ARBA" id="ARBA00022727"/>
    </source>
</evidence>
<dbReference type="NCBIfam" id="TIGR01251">
    <property type="entry name" value="ribP_PPkin"/>
    <property type="match status" value="1"/>
</dbReference>
<evidence type="ECO:0000256" key="13">
    <source>
        <dbReference type="HAMAP-Rule" id="MF_00583"/>
    </source>
</evidence>
<keyword evidence="9 13" id="KW-0460">Magnesium</keyword>
<keyword evidence="8 13" id="KW-0067">ATP-binding</keyword>
<comment type="cofactor">
    <cofactor evidence="13">
        <name>Mg(2+)</name>
        <dbReference type="ChEBI" id="CHEBI:18420"/>
    </cofactor>
    <text evidence="13">Binds 2 Mg(2+) ions per subunit.</text>
</comment>
<accession>F3L4I6</accession>
<comment type="similarity">
    <text evidence="12 13">Belongs to the ribose-phosphate pyrophosphokinase family. Class I subfamily.</text>
</comment>
<dbReference type="GO" id="GO:0005524">
    <property type="term" value="F:ATP binding"/>
    <property type="evidence" value="ECO:0007669"/>
    <property type="project" value="UniProtKB-KW"/>
</dbReference>